<dbReference type="InterPro" id="IPR036322">
    <property type="entry name" value="WD40_repeat_dom_sf"/>
</dbReference>
<sequence>MRPCAGFTAPSPVRALSTYQVDAGESLLRRGVLLSIKDQYISLHSASQDATASLSEAEAGKLEPVEISKISSYKLIDHKTERVIAPYSLTFSLDGQKFLAGSKNQISIFDIHHKTDGPIQTVKTIPSNRNKLKGGGRGYKGYVSTLAISSSSVLATGTWSRSVGIHDSYGQAITHFDLPNTLHGQHVDERIGHGVSQVKWSPCGTYLYIAERNSDMIAIYDARNFSFALAYCEGRNAMTMQKLGFDVWYSGGWDPSSGICSHEIWAGGMDGKIRVWKDPYLKEGPVKADQVVDVGEDPVTSTMVRHDGQMVVAASGCHDFDEGIKGNERGVPGIYPRFSERGALDILSLS</sequence>
<proteinExistence type="predicted"/>
<dbReference type="PANTHER" id="PTHR13211">
    <property type="entry name" value="TELOMERASE CAJAL BODY PROTEIN 1"/>
    <property type="match status" value="1"/>
</dbReference>
<protein>
    <recommendedName>
        <fullName evidence="3">WD40 repeat-like protein</fullName>
    </recommendedName>
</protein>
<dbReference type="SUPFAM" id="SSF50978">
    <property type="entry name" value="WD40 repeat-like"/>
    <property type="match status" value="1"/>
</dbReference>
<dbReference type="PANTHER" id="PTHR13211:SF0">
    <property type="entry name" value="TELOMERASE CAJAL BODY PROTEIN 1"/>
    <property type="match status" value="1"/>
</dbReference>
<dbReference type="InterPro" id="IPR015943">
    <property type="entry name" value="WD40/YVTN_repeat-like_dom_sf"/>
</dbReference>
<dbReference type="Proteomes" id="UP000800093">
    <property type="component" value="Unassembled WGS sequence"/>
</dbReference>
<evidence type="ECO:0000313" key="1">
    <source>
        <dbReference type="EMBL" id="KAF2266893.1"/>
    </source>
</evidence>
<evidence type="ECO:0008006" key="3">
    <source>
        <dbReference type="Google" id="ProtNLM"/>
    </source>
</evidence>
<dbReference type="AlphaFoldDB" id="A0A9P4N624"/>
<dbReference type="OrthoDB" id="239865at2759"/>
<reference evidence="2" key="1">
    <citation type="journal article" date="2020" name="Stud. Mycol.">
        <title>101 Dothideomycetes genomes: A test case for predicting lifestyles and emergence of pathogens.</title>
        <authorList>
            <person name="Haridas S."/>
            <person name="Albert R."/>
            <person name="Binder M."/>
            <person name="Bloem J."/>
            <person name="LaButti K."/>
            <person name="Salamov A."/>
            <person name="Andreopoulos B."/>
            <person name="Baker S."/>
            <person name="Barry K."/>
            <person name="Bills G."/>
            <person name="Bluhm B."/>
            <person name="Cannon C."/>
            <person name="Castanera R."/>
            <person name="Culley D."/>
            <person name="Daum C."/>
            <person name="Ezra D."/>
            <person name="Gonzalez J."/>
            <person name="Henrissat B."/>
            <person name="Kuo A."/>
            <person name="Liang C."/>
            <person name="Lipzen A."/>
            <person name="Lutzoni F."/>
            <person name="Magnuson J."/>
            <person name="Mondo S."/>
            <person name="Nolan M."/>
            <person name="Ohm R."/>
            <person name="Pangilinan J."/>
            <person name="Park H.-J."/>
            <person name="Ramirez L."/>
            <person name="Alfaro M."/>
            <person name="Sun H."/>
            <person name="Tritt A."/>
            <person name="Yoshinaga Y."/>
            <person name="Zwiers L.-H."/>
            <person name="Turgeon B."/>
            <person name="Goodwin S."/>
            <person name="Spatafora J."/>
            <person name="Crous P."/>
            <person name="Grigoriev I."/>
        </authorList>
    </citation>
    <scope>NUCLEOTIDE SEQUENCE [LARGE SCALE GENOMIC DNA]</scope>
    <source>
        <strain evidence="2">CBS 304.66</strain>
    </source>
</reference>
<evidence type="ECO:0000313" key="2">
    <source>
        <dbReference type="Proteomes" id="UP000800093"/>
    </source>
</evidence>
<dbReference type="EMBL" id="ML986595">
    <property type="protein sequence ID" value="KAF2266893.1"/>
    <property type="molecule type" value="Genomic_DNA"/>
</dbReference>
<keyword evidence="2" id="KW-1185">Reference proteome</keyword>
<comment type="caution">
    <text evidence="1">The sequence shown here is derived from an EMBL/GenBank/DDBJ whole genome shotgun (WGS) entry which is preliminary data.</text>
</comment>
<organism evidence="1 2">
    <name type="scientific">Lojkania enalia</name>
    <dbReference type="NCBI Taxonomy" id="147567"/>
    <lineage>
        <taxon>Eukaryota</taxon>
        <taxon>Fungi</taxon>
        <taxon>Dikarya</taxon>
        <taxon>Ascomycota</taxon>
        <taxon>Pezizomycotina</taxon>
        <taxon>Dothideomycetes</taxon>
        <taxon>Pleosporomycetidae</taxon>
        <taxon>Pleosporales</taxon>
        <taxon>Pleosporales incertae sedis</taxon>
        <taxon>Lojkania</taxon>
    </lineage>
</organism>
<accession>A0A9P4N624</accession>
<name>A0A9P4N624_9PLEO</name>
<dbReference type="Gene3D" id="2.130.10.10">
    <property type="entry name" value="YVTN repeat-like/Quinoprotein amine dehydrogenase"/>
    <property type="match status" value="1"/>
</dbReference>
<gene>
    <name evidence="1" type="ORF">CC78DRAFT_531320</name>
</gene>
<dbReference type="InterPro" id="IPR051150">
    <property type="entry name" value="SWT21/TCAB1_mRNA_Telomere"/>
</dbReference>